<feature type="compositionally biased region" description="Polar residues" evidence="1">
    <location>
        <begin position="12"/>
        <end position="34"/>
    </location>
</feature>
<dbReference type="InterPro" id="IPR051158">
    <property type="entry name" value="Metallophosphoesterase_sf"/>
</dbReference>
<dbReference type="EMBL" id="CAHIKZ030005495">
    <property type="protein sequence ID" value="CAE1327178.1"/>
    <property type="molecule type" value="Genomic_DNA"/>
</dbReference>
<dbReference type="InterPro" id="IPR029052">
    <property type="entry name" value="Metallo-depent_PP-like"/>
</dbReference>
<dbReference type="PANTHER" id="PTHR31302:SF0">
    <property type="entry name" value="TRANSMEMBRANE PROTEIN WITH METALLOPHOSPHOESTERASE DOMAIN"/>
    <property type="match status" value="1"/>
</dbReference>
<feature type="transmembrane region" description="Helical" evidence="2">
    <location>
        <begin position="59"/>
        <end position="83"/>
    </location>
</feature>
<feature type="region of interest" description="Disordered" evidence="1">
    <location>
        <begin position="12"/>
        <end position="39"/>
    </location>
</feature>
<protein>
    <submittedName>
        <fullName evidence="4">Transmembrane protein with metallophosphoesterase domain</fullName>
    </submittedName>
</protein>
<dbReference type="Proteomes" id="UP000597762">
    <property type="component" value="Unassembled WGS sequence"/>
</dbReference>
<name>A0A812EJJ6_ACAPH</name>
<dbReference type="Gene3D" id="3.60.21.10">
    <property type="match status" value="1"/>
</dbReference>
<keyword evidence="2" id="KW-1133">Transmembrane helix</keyword>
<evidence type="ECO:0000256" key="1">
    <source>
        <dbReference type="SAM" id="MobiDB-lite"/>
    </source>
</evidence>
<dbReference type="InterPro" id="IPR004843">
    <property type="entry name" value="Calcineurin-like_PHP"/>
</dbReference>
<dbReference type="PANTHER" id="PTHR31302">
    <property type="entry name" value="TRANSMEMBRANE PROTEIN WITH METALLOPHOSPHOESTERASE DOMAIN-RELATED"/>
    <property type="match status" value="1"/>
</dbReference>
<dbReference type="AlphaFoldDB" id="A0A812EJJ6"/>
<keyword evidence="5" id="KW-1185">Reference proteome</keyword>
<accession>A0A812EJJ6</accession>
<feature type="domain" description="Calcineurin-like phosphoesterase" evidence="3">
    <location>
        <begin position="178"/>
        <end position="354"/>
    </location>
</feature>
<evidence type="ECO:0000313" key="4">
    <source>
        <dbReference type="EMBL" id="CAE1327178.1"/>
    </source>
</evidence>
<dbReference type="SUPFAM" id="SSF56300">
    <property type="entry name" value="Metallo-dependent phosphatases"/>
    <property type="match status" value="1"/>
</dbReference>
<evidence type="ECO:0000313" key="5">
    <source>
        <dbReference type="Proteomes" id="UP000597762"/>
    </source>
</evidence>
<keyword evidence="2" id="KW-0472">Membrane</keyword>
<dbReference type="GO" id="GO:0016787">
    <property type="term" value="F:hydrolase activity"/>
    <property type="evidence" value="ECO:0007669"/>
    <property type="project" value="InterPro"/>
</dbReference>
<evidence type="ECO:0000256" key="2">
    <source>
        <dbReference type="SAM" id="Phobius"/>
    </source>
</evidence>
<dbReference type="CDD" id="cd07385">
    <property type="entry name" value="MPP_YkuE_C"/>
    <property type="match status" value="1"/>
</dbReference>
<dbReference type="Pfam" id="PF00149">
    <property type="entry name" value="Metallophos"/>
    <property type="match status" value="1"/>
</dbReference>
<sequence length="412" mass="46320">MMSAVVWKTFGSRRSTSGSPGISSDPTEVPFSQQQRKKSDFFQSVRTNKKETSDGYQSLFMRSFLALYLFSCHLAFFCNVFLMGENPHWLSLVTYGTFGSLIQLFTALVICEAVHFVLKFFCKRKKLFLIGNKRLRHFLVVSYAVLISTYGLFWATQPPVIKRVSIPIPKLPKSLEGFKIVQLTDIHLGPTVGKRHLETVVKMVNDLKPDILVMTGDLVDGTVEILRSAVEPMKDIKAVHEKFFITGNHEYYTGDVDHWFQHLTQLGYTVLHNSNVKLPRTGVKAAQQFCLAGVDDIDAVHMGYHGHGPDIVQALSTCDPTQPVIVLAHQPKVAKKILDSTYKVDLILSGHTHGGQMFPLMVGAYLINPFFAGLYHYKGQSYVYVSEGTVYWGIPMRIGSTMEITEITLTSR</sequence>
<dbReference type="OrthoDB" id="783096at2759"/>
<gene>
    <name evidence="4" type="ORF">SPHA_76672</name>
</gene>
<keyword evidence="2 4" id="KW-0812">Transmembrane</keyword>
<feature type="transmembrane region" description="Helical" evidence="2">
    <location>
        <begin position="95"/>
        <end position="118"/>
    </location>
</feature>
<comment type="caution">
    <text evidence="4">The sequence shown here is derived from an EMBL/GenBank/DDBJ whole genome shotgun (WGS) entry which is preliminary data.</text>
</comment>
<evidence type="ECO:0000259" key="3">
    <source>
        <dbReference type="Pfam" id="PF00149"/>
    </source>
</evidence>
<feature type="transmembrane region" description="Helical" evidence="2">
    <location>
        <begin position="138"/>
        <end position="156"/>
    </location>
</feature>
<organism evidence="4 5">
    <name type="scientific">Acanthosepion pharaonis</name>
    <name type="common">Pharaoh cuttlefish</name>
    <name type="synonym">Sepia pharaonis</name>
    <dbReference type="NCBI Taxonomy" id="158019"/>
    <lineage>
        <taxon>Eukaryota</taxon>
        <taxon>Metazoa</taxon>
        <taxon>Spiralia</taxon>
        <taxon>Lophotrochozoa</taxon>
        <taxon>Mollusca</taxon>
        <taxon>Cephalopoda</taxon>
        <taxon>Coleoidea</taxon>
        <taxon>Decapodiformes</taxon>
        <taxon>Sepiida</taxon>
        <taxon>Sepiina</taxon>
        <taxon>Sepiidae</taxon>
        <taxon>Acanthosepion</taxon>
    </lineage>
</organism>
<proteinExistence type="predicted"/>
<reference evidence="4" key="1">
    <citation type="submission" date="2021-01" db="EMBL/GenBank/DDBJ databases">
        <authorList>
            <person name="Li R."/>
            <person name="Bekaert M."/>
        </authorList>
    </citation>
    <scope>NUCLEOTIDE SEQUENCE</scope>
    <source>
        <strain evidence="4">Farmed</strain>
    </source>
</reference>